<accession>A0AC61RC94</accession>
<reference evidence="1" key="1">
    <citation type="submission" date="2019-04" db="EMBL/GenBank/DDBJ databases">
        <title>Microbes associate with the intestines of laboratory mice.</title>
        <authorList>
            <person name="Navarre W."/>
            <person name="Wong E."/>
            <person name="Huang K."/>
            <person name="Tropini C."/>
            <person name="Ng K."/>
            <person name="Yu B."/>
        </authorList>
    </citation>
    <scope>NUCLEOTIDE SEQUENCE</scope>
    <source>
        <strain evidence="1">NM04_E33</strain>
    </source>
</reference>
<comment type="caution">
    <text evidence="1">The sequence shown here is derived from an EMBL/GenBank/DDBJ whole genome shotgun (WGS) entry which is preliminary data.</text>
</comment>
<keyword evidence="1" id="KW-0624">Polysaccharide degradation</keyword>
<organism evidence="1 2">
    <name type="scientific">Lepagella muris</name>
    <dbReference type="NCBI Taxonomy" id="3032870"/>
    <lineage>
        <taxon>Bacteria</taxon>
        <taxon>Pseudomonadati</taxon>
        <taxon>Bacteroidota</taxon>
        <taxon>Bacteroidia</taxon>
        <taxon>Bacteroidales</taxon>
        <taxon>Muribaculaceae</taxon>
        <taxon>Lepagella</taxon>
    </lineage>
</organism>
<sequence length="317" mass="34935">MKRIALLSLLLSIVGIPMNAYRLEPIRFGNFSQWVSREITESKVIGGNTKTVYEIAPNDHIVGNEPYTNAGGSPWATSNVYAKVSGVVKASNTVSPFVNGADTCARLEAKMENVKVLGLINMDVMVAGSIFLGRVFEPISSTKGPYSKMEMGVPYTKRPAALVYDFKVDMPESDSRTKSTGFSSKKTLPGRDNAEVYVLLQKRWEDSNGKLYAQRVGTARERYDKSIPWTKGHAITIHYGDITRQPFYKPWMGLLSGERAYYARNSKGKLVPVEEVGWAPDDATPTHVLVMASSSCGEAFIGTEGLTIYVDNMAFGF</sequence>
<dbReference type="EMBL" id="SRYB01000049">
    <property type="protein sequence ID" value="TGY75846.1"/>
    <property type="molecule type" value="Genomic_DNA"/>
</dbReference>
<proteinExistence type="predicted"/>
<evidence type="ECO:0000313" key="2">
    <source>
        <dbReference type="Proteomes" id="UP000306319"/>
    </source>
</evidence>
<protein>
    <submittedName>
        <fullName evidence="1">Glycoside hydrolase xylanase</fullName>
    </submittedName>
</protein>
<gene>
    <name evidence="1" type="ORF">E5331_19270</name>
</gene>
<evidence type="ECO:0000313" key="1">
    <source>
        <dbReference type="EMBL" id="TGY75846.1"/>
    </source>
</evidence>
<keyword evidence="2" id="KW-1185">Reference proteome</keyword>
<keyword evidence="1" id="KW-0119">Carbohydrate metabolism</keyword>
<keyword evidence="1" id="KW-0378">Hydrolase</keyword>
<dbReference type="Proteomes" id="UP000306319">
    <property type="component" value="Unassembled WGS sequence"/>
</dbReference>
<name>A0AC61RC94_9BACT</name>
<keyword evidence="1" id="KW-0858">Xylan degradation</keyword>
<keyword evidence="1" id="KW-0326">Glycosidase</keyword>